<evidence type="ECO:0000313" key="6">
    <source>
        <dbReference type="Proteomes" id="UP000438991"/>
    </source>
</evidence>
<dbReference type="EMBL" id="WNKV01000006">
    <property type="protein sequence ID" value="MTW16557.1"/>
    <property type="molecule type" value="Genomic_DNA"/>
</dbReference>
<dbReference type="EMBL" id="UWOC01000210">
    <property type="protein sequence ID" value="VCU11700.1"/>
    <property type="molecule type" value="Genomic_DNA"/>
</dbReference>
<evidence type="ECO:0000313" key="3">
    <source>
        <dbReference type="EMBL" id="MTW16557.1"/>
    </source>
</evidence>
<evidence type="ECO:0000256" key="1">
    <source>
        <dbReference type="PROSITE-ProRule" id="PRU00169"/>
    </source>
</evidence>
<dbReference type="GO" id="GO:0000160">
    <property type="term" value="P:phosphorelay signal transduction system"/>
    <property type="evidence" value="ECO:0007669"/>
    <property type="project" value="InterPro"/>
</dbReference>
<reference evidence="4" key="1">
    <citation type="submission" date="2018-10" db="EMBL/GenBank/DDBJ databases">
        <authorList>
            <person name="Peiro R."/>
            <person name="Begona"/>
            <person name="Cbmso G."/>
            <person name="Lopez M."/>
            <person name="Gonzalez S."/>
            <person name="Sacristan E."/>
            <person name="Castillo E."/>
        </authorList>
    </citation>
    <scope>NUCLEOTIDE SEQUENCE</scope>
    <source>
        <strain evidence="4">Rhod_genome</strain>
    </source>
</reference>
<evidence type="ECO:0000313" key="5">
    <source>
        <dbReference type="Proteomes" id="UP000289200"/>
    </source>
</evidence>
<proteinExistence type="predicted"/>
<name>A0A327JWL5_9BRAD</name>
<evidence type="ECO:0000313" key="4">
    <source>
        <dbReference type="EMBL" id="VCU11700.1"/>
    </source>
</evidence>
<dbReference type="OrthoDB" id="9786548at2"/>
<feature type="modified residue" description="4-aspartylphosphate" evidence="1">
    <location>
        <position position="60"/>
    </location>
</feature>
<dbReference type="Gene3D" id="3.40.50.2300">
    <property type="match status" value="1"/>
</dbReference>
<accession>A0A327JWL5</accession>
<reference evidence="5" key="2">
    <citation type="submission" date="2018-10" db="EMBL/GenBank/DDBJ databases">
        <authorList>
            <person name="Peiro R."/>
            <person name="Begona"/>
            <person name="Cbmso G."/>
            <person name="Lopez M."/>
            <person name="Gonzalez S."/>
            <person name="Sacristan E."/>
            <person name="Castillo E."/>
        </authorList>
    </citation>
    <scope>NUCLEOTIDE SEQUENCE [LARGE SCALE GENOMIC DNA]</scope>
</reference>
<keyword evidence="1" id="KW-0597">Phosphoprotein</keyword>
<dbReference type="Pfam" id="PF00072">
    <property type="entry name" value="Response_reg"/>
    <property type="match status" value="1"/>
</dbReference>
<dbReference type="PROSITE" id="PS50110">
    <property type="entry name" value="RESPONSE_REGULATORY"/>
    <property type="match status" value="1"/>
</dbReference>
<feature type="domain" description="Response regulatory" evidence="2">
    <location>
        <begin position="10"/>
        <end position="129"/>
    </location>
</feature>
<organism evidence="3 6">
    <name type="scientific">Rhodoplanes serenus</name>
    <dbReference type="NCBI Taxonomy" id="200615"/>
    <lineage>
        <taxon>Bacteria</taxon>
        <taxon>Pseudomonadati</taxon>
        <taxon>Pseudomonadota</taxon>
        <taxon>Alphaproteobacteria</taxon>
        <taxon>Hyphomicrobiales</taxon>
        <taxon>Nitrobacteraceae</taxon>
        <taxon>Rhodoplanes</taxon>
    </lineage>
</organism>
<dbReference type="PANTHER" id="PTHR43228:SF1">
    <property type="entry name" value="TWO-COMPONENT RESPONSE REGULATOR ARR22"/>
    <property type="match status" value="1"/>
</dbReference>
<dbReference type="InterPro" id="IPR001789">
    <property type="entry name" value="Sig_transdc_resp-reg_receiver"/>
</dbReference>
<dbReference type="InterPro" id="IPR052048">
    <property type="entry name" value="ST_Response_Regulator"/>
</dbReference>
<dbReference type="InterPro" id="IPR011006">
    <property type="entry name" value="CheY-like_superfamily"/>
</dbReference>
<dbReference type="RefSeq" id="WP_111388277.1">
    <property type="nucleotide sequence ID" value="NZ_NPEW01000323.1"/>
</dbReference>
<dbReference type="SMART" id="SM00448">
    <property type="entry name" value="REC"/>
    <property type="match status" value="1"/>
</dbReference>
<dbReference type="PANTHER" id="PTHR43228">
    <property type="entry name" value="TWO-COMPONENT RESPONSE REGULATOR"/>
    <property type="match status" value="1"/>
</dbReference>
<evidence type="ECO:0000259" key="2">
    <source>
        <dbReference type="PROSITE" id="PS50110"/>
    </source>
</evidence>
<reference evidence="3 6" key="3">
    <citation type="submission" date="2019-11" db="EMBL/GenBank/DDBJ databases">
        <title>Whole-genome sequence of Rhodoplanes serenus DSM 18633, type strain.</title>
        <authorList>
            <person name="Kyndt J.A."/>
            <person name="Meyer T.E."/>
        </authorList>
    </citation>
    <scope>NUCLEOTIDE SEQUENCE [LARGE SCALE GENOMIC DNA]</scope>
    <source>
        <strain evidence="3 6">DSM 18633</strain>
    </source>
</reference>
<dbReference type="Proteomes" id="UP000438991">
    <property type="component" value="Unassembled WGS sequence"/>
</dbReference>
<dbReference type="Proteomes" id="UP000289200">
    <property type="component" value="Unassembled WGS sequence"/>
</dbReference>
<dbReference type="SUPFAM" id="SSF52172">
    <property type="entry name" value="CheY-like"/>
    <property type="match status" value="1"/>
</dbReference>
<gene>
    <name evidence="4" type="primary">cheY_6</name>
    <name evidence="3" type="ORF">GJ689_10090</name>
    <name evidence="4" type="ORF">RHODGE_RHODGE_04915</name>
</gene>
<keyword evidence="5" id="KW-1185">Reference proteome</keyword>
<dbReference type="AlphaFoldDB" id="A0A327JWL5"/>
<sequence>MIRIDFNRLRFLLVDDNAHMRRILRTLLHGFGSREVYEAEDGAAGLEAFTHNIPDIVITDWAMPIFDGLELTQMIRQPGANANPFVPIIMLTGHSEKKRVMAARDCGVTEFLVKPISANALYQRILTVVVNPRPFIKTKTFFGPDRRRLVNPNYVGVERRKGTAKAEIIPQQALFERVKITE</sequence>
<protein>
    <submittedName>
        <fullName evidence="4">Chemotaxis protein CheY</fullName>
    </submittedName>
    <submittedName>
        <fullName evidence="3">Response regulator</fullName>
    </submittedName>
</protein>
<comment type="caution">
    <text evidence="3">The sequence shown here is derived from an EMBL/GenBank/DDBJ whole genome shotgun (WGS) entry which is preliminary data.</text>
</comment>